<dbReference type="OrthoDB" id="4228624at2"/>
<protein>
    <submittedName>
        <fullName evidence="2">Uncharacterized protein</fullName>
    </submittedName>
</protein>
<feature type="coiled-coil region" evidence="1">
    <location>
        <begin position="24"/>
        <end position="51"/>
    </location>
</feature>
<sequence>MNDMPPEERLTKLTALEEWLDYQLRTTRAKIRTLEAELERGQRQAQRARDEARWKLEPARDRRTVLHRGGCGIWTGDHGFLTRDEALLALGDESLHVEMCQACNPEPGLRGT</sequence>
<organism evidence="2 3">
    <name type="scientific">Streptomyces azureus</name>
    <dbReference type="NCBI Taxonomy" id="146537"/>
    <lineage>
        <taxon>Bacteria</taxon>
        <taxon>Bacillati</taxon>
        <taxon>Actinomycetota</taxon>
        <taxon>Actinomycetes</taxon>
        <taxon>Kitasatosporales</taxon>
        <taxon>Streptomycetaceae</taxon>
        <taxon>Streptomyces</taxon>
    </lineage>
</organism>
<accession>A0A0K8PG37</accession>
<evidence type="ECO:0000256" key="1">
    <source>
        <dbReference type="SAM" id="Coils"/>
    </source>
</evidence>
<evidence type="ECO:0000313" key="3">
    <source>
        <dbReference type="Proteomes" id="UP000053859"/>
    </source>
</evidence>
<dbReference type="Proteomes" id="UP000053859">
    <property type="component" value="Unassembled WGS sequence"/>
</dbReference>
<dbReference type="RefSeq" id="WP_148640299.1">
    <property type="nucleotide sequence ID" value="NZ_DF968221.1"/>
</dbReference>
<dbReference type="EMBL" id="DF968221">
    <property type="protein sequence ID" value="GAP46851.1"/>
    <property type="molecule type" value="Genomic_DNA"/>
</dbReference>
<proteinExistence type="predicted"/>
<reference evidence="2" key="1">
    <citation type="journal article" date="2015" name="Genome Announc.">
        <title>Draft Genome Sequence of Thiostrepton-Producing Streptomyces azureus ATCC 14921.</title>
        <authorList>
            <person name="Sakihara K."/>
            <person name="Maeda J."/>
            <person name="Tashiro K."/>
            <person name="Fujino Y."/>
            <person name="Kuhara S."/>
            <person name="Ohshima T."/>
            <person name="Ogata S."/>
            <person name="Doi K."/>
        </authorList>
    </citation>
    <scope>NUCLEOTIDE SEQUENCE [LARGE SCALE GENOMIC DNA]</scope>
    <source>
        <strain evidence="2">ATCC14921</strain>
    </source>
</reference>
<dbReference type="AlphaFoldDB" id="A0A0K8PG37"/>
<evidence type="ECO:0000313" key="2">
    <source>
        <dbReference type="EMBL" id="GAP46851.1"/>
    </source>
</evidence>
<dbReference type="Pfam" id="PF19746">
    <property type="entry name" value="DUF6233"/>
    <property type="match status" value="1"/>
</dbReference>
<keyword evidence="1" id="KW-0175">Coiled coil</keyword>
<dbReference type="InterPro" id="IPR046200">
    <property type="entry name" value="DUF6233"/>
</dbReference>
<keyword evidence="3" id="KW-1185">Reference proteome</keyword>
<gene>
    <name evidence="2" type="ORF">SAZU_1588</name>
</gene>
<dbReference type="PATRIC" id="fig|146537.3.peg.1675"/>
<name>A0A0K8PG37_STRAJ</name>